<feature type="compositionally biased region" description="Acidic residues" evidence="5">
    <location>
        <begin position="448"/>
        <end position="459"/>
    </location>
</feature>
<dbReference type="SMART" id="SM00164">
    <property type="entry name" value="TBC"/>
    <property type="match status" value="1"/>
</dbReference>
<feature type="compositionally biased region" description="Basic and acidic residues" evidence="5">
    <location>
        <begin position="801"/>
        <end position="819"/>
    </location>
</feature>
<dbReference type="SUPFAM" id="SSF47923">
    <property type="entry name" value="Ypt/Rab-GAP domain of gyp1p"/>
    <property type="match status" value="2"/>
</dbReference>
<evidence type="ECO:0000256" key="2">
    <source>
        <dbReference type="ARBA" id="ARBA00022771"/>
    </source>
</evidence>
<dbReference type="EMBL" id="JAKCXM010000153">
    <property type="protein sequence ID" value="KAJ0400496.1"/>
    <property type="molecule type" value="Genomic_DNA"/>
</dbReference>
<feature type="compositionally biased region" description="Basic and acidic residues" evidence="5">
    <location>
        <begin position="438"/>
        <end position="447"/>
    </location>
</feature>
<dbReference type="Gene3D" id="1.10.8.270">
    <property type="entry name" value="putative rabgap domain of human tbc1 domain family member 14 like domains"/>
    <property type="match status" value="1"/>
</dbReference>
<keyword evidence="9" id="KW-1185">Reference proteome</keyword>
<name>A0AAD5M131_PYTIN</name>
<evidence type="ECO:0000259" key="7">
    <source>
        <dbReference type="PROSITE" id="PS50178"/>
    </source>
</evidence>
<evidence type="ECO:0008006" key="10">
    <source>
        <dbReference type="Google" id="ProtNLM"/>
    </source>
</evidence>
<dbReference type="GO" id="GO:0008270">
    <property type="term" value="F:zinc ion binding"/>
    <property type="evidence" value="ECO:0007669"/>
    <property type="project" value="UniProtKB-KW"/>
</dbReference>
<dbReference type="GO" id="GO:0005096">
    <property type="term" value="F:GTPase activator activity"/>
    <property type="evidence" value="ECO:0007669"/>
    <property type="project" value="TreeGrafter"/>
</dbReference>
<dbReference type="InterPro" id="IPR011011">
    <property type="entry name" value="Znf_FYVE_PHD"/>
</dbReference>
<organism evidence="8 9">
    <name type="scientific">Pythium insidiosum</name>
    <name type="common">Pythiosis disease agent</name>
    <dbReference type="NCBI Taxonomy" id="114742"/>
    <lineage>
        <taxon>Eukaryota</taxon>
        <taxon>Sar</taxon>
        <taxon>Stramenopiles</taxon>
        <taxon>Oomycota</taxon>
        <taxon>Peronosporomycetes</taxon>
        <taxon>Pythiales</taxon>
        <taxon>Pythiaceae</taxon>
        <taxon>Pythium</taxon>
    </lineage>
</organism>
<keyword evidence="3" id="KW-0862">Zinc</keyword>
<evidence type="ECO:0000259" key="6">
    <source>
        <dbReference type="PROSITE" id="PS50086"/>
    </source>
</evidence>
<sequence length="865" mass="95796">MSERTADAMRAKYDRANALVASVLNKYYNGSARAVDPFVIRRLQEEETRLFSLQCFVEQGPAEHSRGRKISNAIESATRLQTQSSCGRQWDTLSQTTALDDAMTEYITLVDRMLPGWDDPLEYPVALQDKFWKDDVTVEQCQSCGIPFSLQLRRHHCRMCLDIFCTPCCSETLEMALCPGAPVRPQRVCAACFQDAEKNRSLLAVRRIIRENHDMEQQLKDIQSAAEVVLAAKQREELKLRLEAEQCGCDLVALDALIQHKTGLSSGAASASCSPTATLLVKTPPAHKFAPRETVEANEQLQLAHRQLLMAVKVAQCRARKAVERMDVTLGVLREAVCFGTSHWHVALRHLGAFLTLRDVLRLAQVSHALRRGVARHRLDARCLLAPAFADSRDDMADWRPFVWAAQLLKSEPTRTYLLDLASALRARLDSSGDSDNDSDRETKTESGADDNDDDDDDDARASSRLSSAALLASCWSLRVHPRDAVSATRLANRSLWTKAYAFIQASCRSATLEHDAQIEGDVQRTFGVSSLRRPRVKRLIRYSSRSHPLCGQDVPLATRQAALTHVLRAVACVNTEVGYCQGLDYVAALLLVVTDWHESDTFWLLTSLLSSPLYQLEQLFAPGLPHLNLRVFQLERLLEIYLPELSAHLSCEDFPLSMVVTGWFMTLFSNLDVLGADVVVRVLDGFIVDGWKHLLRVSLVILETLQPAILASSFEEIPEIFYDISLHAVTRTQLAALEQQYETAVSPAPPRRASVTANGKRTADAAGNSALPKLTPAEPAVHLHGEPVAASPVPSPAKSFSRDRDRDRDRDDGHKSPDAMRAATPPSSSSFRSASSVLPTSRALRYDATPLAATATTAGSSFYF</sequence>
<gene>
    <name evidence="8" type="ORF">P43SY_006675</name>
</gene>
<dbReference type="Gene3D" id="3.30.40.10">
    <property type="entry name" value="Zinc/RING finger domain, C3HC4 (zinc finger)"/>
    <property type="match status" value="1"/>
</dbReference>
<evidence type="ECO:0000256" key="4">
    <source>
        <dbReference type="PROSITE-ProRule" id="PRU00091"/>
    </source>
</evidence>
<dbReference type="PANTHER" id="PTHR47219:SF9">
    <property type="entry name" value="GTPASE ACTIVATING PROTEIN AND CENTROSOME-ASSOCIATED, ISOFORM B"/>
    <property type="match status" value="1"/>
</dbReference>
<evidence type="ECO:0000256" key="1">
    <source>
        <dbReference type="ARBA" id="ARBA00022723"/>
    </source>
</evidence>
<accession>A0AAD5M131</accession>
<evidence type="ECO:0000313" key="9">
    <source>
        <dbReference type="Proteomes" id="UP001209570"/>
    </source>
</evidence>
<feature type="region of interest" description="Disordered" evidence="5">
    <location>
        <begin position="786"/>
        <end position="839"/>
    </location>
</feature>
<keyword evidence="2 4" id="KW-0863">Zinc-finger</keyword>
<proteinExistence type="predicted"/>
<dbReference type="PROSITE" id="PS50178">
    <property type="entry name" value="ZF_FYVE"/>
    <property type="match status" value="1"/>
</dbReference>
<dbReference type="InterPro" id="IPR017455">
    <property type="entry name" value="Znf_FYVE-rel"/>
</dbReference>
<dbReference type="Pfam" id="PF00566">
    <property type="entry name" value="RabGAP-TBC"/>
    <property type="match status" value="1"/>
</dbReference>
<dbReference type="PROSITE" id="PS50086">
    <property type="entry name" value="TBC_RABGAP"/>
    <property type="match status" value="1"/>
</dbReference>
<dbReference type="Proteomes" id="UP001209570">
    <property type="component" value="Unassembled WGS sequence"/>
</dbReference>
<feature type="compositionally biased region" description="Low complexity" evidence="5">
    <location>
        <begin position="828"/>
        <end position="837"/>
    </location>
</feature>
<evidence type="ECO:0000256" key="3">
    <source>
        <dbReference type="ARBA" id="ARBA00022833"/>
    </source>
</evidence>
<dbReference type="InterPro" id="IPR013083">
    <property type="entry name" value="Znf_RING/FYVE/PHD"/>
</dbReference>
<feature type="domain" description="Rab-GAP TBC" evidence="6">
    <location>
        <begin position="487"/>
        <end position="691"/>
    </location>
</feature>
<comment type="caution">
    <text evidence="8">The sequence shown here is derived from an EMBL/GenBank/DDBJ whole genome shotgun (WGS) entry which is preliminary data.</text>
</comment>
<feature type="domain" description="FYVE-type" evidence="7">
    <location>
        <begin position="135"/>
        <end position="197"/>
    </location>
</feature>
<dbReference type="GO" id="GO:0031267">
    <property type="term" value="F:small GTPase binding"/>
    <property type="evidence" value="ECO:0007669"/>
    <property type="project" value="TreeGrafter"/>
</dbReference>
<dbReference type="AlphaFoldDB" id="A0AAD5M131"/>
<dbReference type="InterPro" id="IPR000195">
    <property type="entry name" value="Rab-GAP-TBC_dom"/>
</dbReference>
<evidence type="ECO:0000256" key="5">
    <source>
        <dbReference type="SAM" id="MobiDB-lite"/>
    </source>
</evidence>
<dbReference type="Pfam" id="PF01363">
    <property type="entry name" value="FYVE"/>
    <property type="match status" value="1"/>
</dbReference>
<reference evidence="8" key="1">
    <citation type="submission" date="2021-12" db="EMBL/GenBank/DDBJ databases">
        <title>Prjna785345.</title>
        <authorList>
            <person name="Rujirawat T."/>
            <person name="Krajaejun T."/>
        </authorList>
    </citation>
    <scope>NUCLEOTIDE SEQUENCE</scope>
    <source>
        <strain evidence="8">Pi057C3</strain>
    </source>
</reference>
<feature type="region of interest" description="Disordered" evidence="5">
    <location>
        <begin position="743"/>
        <end position="774"/>
    </location>
</feature>
<dbReference type="InterPro" id="IPR035969">
    <property type="entry name" value="Rab-GAP_TBC_sf"/>
</dbReference>
<dbReference type="SMART" id="SM00064">
    <property type="entry name" value="FYVE"/>
    <property type="match status" value="1"/>
</dbReference>
<dbReference type="InterPro" id="IPR000306">
    <property type="entry name" value="Znf_FYVE"/>
</dbReference>
<dbReference type="SUPFAM" id="SSF57903">
    <property type="entry name" value="FYVE/PHD zinc finger"/>
    <property type="match status" value="1"/>
</dbReference>
<keyword evidence="1" id="KW-0479">Metal-binding</keyword>
<protein>
    <recommendedName>
        <fullName evidence="10">FYVE-type domain-containing protein</fullName>
    </recommendedName>
</protein>
<dbReference type="PANTHER" id="PTHR47219">
    <property type="entry name" value="RAB GTPASE-ACTIVATING PROTEIN 1-LIKE"/>
    <property type="match status" value="1"/>
</dbReference>
<feature type="region of interest" description="Disordered" evidence="5">
    <location>
        <begin position="429"/>
        <end position="461"/>
    </location>
</feature>
<evidence type="ECO:0000313" key="8">
    <source>
        <dbReference type="EMBL" id="KAJ0400496.1"/>
    </source>
</evidence>
<dbReference type="Gene3D" id="1.10.472.80">
    <property type="entry name" value="Ypt/Rab-GAP domain of gyp1p, domain 3"/>
    <property type="match status" value="1"/>
</dbReference>
<dbReference type="InterPro" id="IPR050302">
    <property type="entry name" value="Rab_GAP_TBC_domain"/>
</dbReference>